<dbReference type="Pfam" id="PF00071">
    <property type="entry name" value="Ras"/>
    <property type="match status" value="1"/>
</dbReference>
<dbReference type="NCBIfam" id="TIGR00231">
    <property type="entry name" value="small_GTP"/>
    <property type="match status" value="1"/>
</dbReference>
<dbReference type="InterPro" id="IPR005225">
    <property type="entry name" value="Small_GTP-bd"/>
</dbReference>
<evidence type="ECO:0000256" key="2">
    <source>
        <dbReference type="ARBA" id="ARBA00022741"/>
    </source>
</evidence>
<proteinExistence type="inferred from homology"/>
<dbReference type="SMART" id="SM00174">
    <property type="entry name" value="RHO"/>
    <property type="match status" value="1"/>
</dbReference>
<dbReference type="Proteomes" id="UP001152759">
    <property type="component" value="Chromosome 4"/>
</dbReference>
<organism evidence="3 4">
    <name type="scientific">Bemisia tabaci</name>
    <name type="common">Sweetpotato whitefly</name>
    <name type="synonym">Aleurodes tabaci</name>
    <dbReference type="NCBI Taxonomy" id="7038"/>
    <lineage>
        <taxon>Eukaryota</taxon>
        <taxon>Metazoa</taxon>
        <taxon>Ecdysozoa</taxon>
        <taxon>Arthropoda</taxon>
        <taxon>Hexapoda</taxon>
        <taxon>Insecta</taxon>
        <taxon>Pterygota</taxon>
        <taxon>Neoptera</taxon>
        <taxon>Paraneoptera</taxon>
        <taxon>Hemiptera</taxon>
        <taxon>Sternorrhyncha</taxon>
        <taxon>Aleyrodoidea</taxon>
        <taxon>Aleyrodidae</taxon>
        <taxon>Aleyrodinae</taxon>
        <taxon>Bemisia</taxon>
    </lineage>
</organism>
<dbReference type="SMART" id="SM00175">
    <property type="entry name" value="RAB"/>
    <property type="match status" value="1"/>
</dbReference>
<dbReference type="KEGG" id="btab:109031505"/>
<evidence type="ECO:0000313" key="3">
    <source>
        <dbReference type="EMBL" id="CAH0388976.1"/>
    </source>
</evidence>
<dbReference type="PROSITE" id="PS51417">
    <property type="entry name" value="ARF"/>
    <property type="match status" value="1"/>
</dbReference>
<dbReference type="Gene3D" id="3.40.50.300">
    <property type="entry name" value="P-loop containing nucleotide triphosphate hydrolases"/>
    <property type="match status" value="1"/>
</dbReference>
<reference evidence="3" key="1">
    <citation type="submission" date="2021-12" db="EMBL/GenBank/DDBJ databases">
        <authorList>
            <person name="King R."/>
        </authorList>
    </citation>
    <scope>NUCLEOTIDE SEQUENCE</scope>
</reference>
<keyword evidence="4" id="KW-1185">Reference proteome</keyword>
<gene>
    <name evidence="3" type="ORF">BEMITA_LOCUS7851</name>
</gene>
<sequence length="221" mass="24637">MRTVEGKIVVLGGQGVGKTSMVVRYIGKMFSHHISPTIGASFFTCKINIEDSKVKLQVWDTAGQERFRSMAPMYYRNANAALLVFDITEHASFESVKSWVKELKRNVDEPLVLCVVGNKTDLEPQRQVTREEAMQYTESINGTYFETSALNDDGIEDVFLNVAVGLIKMSKNPNLKHSLRVYNSDNAPNPYLDDAGLTRYGLSSIELNEPLGSEAKSPMCC</sequence>
<dbReference type="FunFam" id="3.40.50.300:FF:000808">
    <property type="entry name" value="Small GTP-binding protein, putative"/>
    <property type="match status" value="1"/>
</dbReference>
<protein>
    <submittedName>
        <fullName evidence="3">Uncharacterized protein</fullName>
    </submittedName>
</protein>
<dbReference type="PANTHER" id="PTHR47978">
    <property type="match status" value="1"/>
</dbReference>
<accession>A0A9P0F4T0</accession>
<dbReference type="PROSITE" id="PS51421">
    <property type="entry name" value="RAS"/>
    <property type="match status" value="1"/>
</dbReference>
<dbReference type="InterPro" id="IPR027417">
    <property type="entry name" value="P-loop_NTPase"/>
</dbReference>
<dbReference type="GO" id="GO:0005525">
    <property type="term" value="F:GTP binding"/>
    <property type="evidence" value="ECO:0007669"/>
    <property type="project" value="InterPro"/>
</dbReference>
<dbReference type="SMART" id="SM00173">
    <property type="entry name" value="RAS"/>
    <property type="match status" value="1"/>
</dbReference>
<dbReference type="CDD" id="cd00154">
    <property type="entry name" value="Rab"/>
    <property type="match status" value="1"/>
</dbReference>
<dbReference type="GO" id="GO:0003924">
    <property type="term" value="F:GTPase activity"/>
    <property type="evidence" value="ECO:0007669"/>
    <property type="project" value="InterPro"/>
</dbReference>
<dbReference type="InterPro" id="IPR001806">
    <property type="entry name" value="Small_GTPase"/>
</dbReference>
<dbReference type="PROSITE" id="PS51420">
    <property type="entry name" value="RHO"/>
    <property type="match status" value="1"/>
</dbReference>
<dbReference type="SUPFAM" id="SSF52540">
    <property type="entry name" value="P-loop containing nucleoside triphosphate hydrolases"/>
    <property type="match status" value="1"/>
</dbReference>
<dbReference type="SMART" id="SM00176">
    <property type="entry name" value="RAN"/>
    <property type="match status" value="1"/>
</dbReference>
<evidence type="ECO:0000256" key="1">
    <source>
        <dbReference type="ARBA" id="ARBA00006270"/>
    </source>
</evidence>
<dbReference type="EMBL" id="OU963865">
    <property type="protein sequence ID" value="CAH0388976.1"/>
    <property type="molecule type" value="Genomic_DNA"/>
</dbReference>
<dbReference type="OrthoDB" id="63533at2759"/>
<comment type="similarity">
    <text evidence="1">Belongs to the small GTPase superfamily. Rab family.</text>
</comment>
<dbReference type="PROSITE" id="PS51419">
    <property type="entry name" value="RAB"/>
    <property type="match status" value="1"/>
</dbReference>
<name>A0A9P0F4T0_BEMTA</name>
<evidence type="ECO:0000313" key="4">
    <source>
        <dbReference type="Proteomes" id="UP001152759"/>
    </source>
</evidence>
<dbReference type="PRINTS" id="PR00449">
    <property type="entry name" value="RASTRNSFRMNG"/>
</dbReference>
<keyword evidence="2" id="KW-0547">Nucleotide-binding</keyword>
<dbReference type="AlphaFoldDB" id="A0A9P0F4T0"/>